<proteinExistence type="inferred from homology"/>
<dbReference type="EMBL" id="ASGP02000004">
    <property type="protein sequence ID" value="KAH9512112.1"/>
    <property type="molecule type" value="Genomic_DNA"/>
</dbReference>
<comment type="caution">
    <text evidence="3">The sequence shown here is derived from an EMBL/GenBank/DDBJ whole genome shotgun (WGS) entry which is preliminary data.</text>
</comment>
<evidence type="ECO:0000256" key="1">
    <source>
        <dbReference type="ARBA" id="ARBA00009502"/>
    </source>
</evidence>
<dbReference type="SUPFAM" id="SSF48690">
    <property type="entry name" value="Epsilon subunit of mitochondrial F1F0-ATP synthase"/>
    <property type="match status" value="1"/>
</dbReference>
<feature type="region of interest" description="Disordered" evidence="2">
    <location>
        <begin position="106"/>
        <end position="129"/>
    </location>
</feature>
<dbReference type="GO" id="GO:0045259">
    <property type="term" value="C:proton-transporting ATP synthase complex"/>
    <property type="evidence" value="ECO:0007669"/>
    <property type="project" value="InterPro"/>
</dbReference>
<protein>
    <submittedName>
        <fullName evidence="3">Uncharacterized protein</fullName>
    </submittedName>
</protein>
<gene>
    <name evidence="3" type="ORF">DERF_010512</name>
</gene>
<dbReference type="InterPro" id="IPR006721">
    <property type="entry name" value="ATP_synth_F1_esu_mt"/>
</dbReference>
<dbReference type="Proteomes" id="UP000790347">
    <property type="component" value="Unassembled WGS sequence"/>
</dbReference>
<keyword evidence="4" id="KW-1185">Reference proteome</keyword>
<name>A0A922I0A6_DERFA</name>
<dbReference type="AlphaFoldDB" id="A0A922I0A6"/>
<dbReference type="GO" id="GO:0046933">
    <property type="term" value="F:proton-transporting ATP synthase activity, rotational mechanism"/>
    <property type="evidence" value="ECO:0007669"/>
    <property type="project" value="InterPro"/>
</dbReference>
<comment type="similarity">
    <text evidence="1">Belongs to the eukaryotic ATPase epsilon family.</text>
</comment>
<dbReference type="Pfam" id="PF04627">
    <property type="entry name" value="ATP-synt_Eps"/>
    <property type="match status" value="1"/>
</dbReference>
<evidence type="ECO:0000256" key="2">
    <source>
        <dbReference type="SAM" id="MobiDB-lite"/>
    </source>
</evidence>
<organism evidence="3 4">
    <name type="scientific">Dermatophagoides farinae</name>
    <name type="common">American house dust mite</name>
    <dbReference type="NCBI Taxonomy" id="6954"/>
    <lineage>
        <taxon>Eukaryota</taxon>
        <taxon>Metazoa</taxon>
        <taxon>Ecdysozoa</taxon>
        <taxon>Arthropoda</taxon>
        <taxon>Chelicerata</taxon>
        <taxon>Arachnida</taxon>
        <taxon>Acari</taxon>
        <taxon>Acariformes</taxon>
        <taxon>Sarcoptiformes</taxon>
        <taxon>Astigmata</taxon>
        <taxon>Psoroptidia</taxon>
        <taxon>Analgoidea</taxon>
        <taxon>Pyroglyphidae</taxon>
        <taxon>Dermatophagoidinae</taxon>
        <taxon>Dermatophagoides</taxon>
    </lineage>
</organism>
<dbReference type="GO" id="GO:0005743">
    <property type="term" value="C:mitochondrial inner membrane"/>
    <property type="evidence" value="ECO:0007669"/>
    <property type="project" value="InterPro"/>
</dbReference>
<evidence type="ECO:0000313" key="4">
    <source>
        <dbReference type="Proteomes" id="UP000790347"/>
    </source>
</evidence>
<sequence>MPSLIVIKPVEKQELKKEKIIIIQCTTNLVIERLQPVNLALKILSFYSLNKNKIRYYISCSILHDQRFIIQTNKQTNKMSYWRNVGLTYLQFSRIAAQQVRRSLKIDQRPDPIRETSTIKMNKQKPTDK</sequence>
<evidence type="ECO:0000313" key="3">
    <source>
        <dbReference type="EMBL" id="KAH9512112.1"/>
    </source>
</evidence>
<dbReference type="Gene3D" id="1.10.1620.20">
    <property type="entry name" value="ATP synthase, F1 complex, epsilon subunit superfamily, mitochondrial"/>
    <property type="match status" value="1"/>
</dbReference>
<reference evidence="3" key="1">
    <citation type="submission" date="2013-05" db="EMBL/GenBank/DDBJ databases">
        <authorList>
            <person name="Yim A.K.Y."/>
            <person name="Chan T.F."/>
            <person name="Ji K.M."/>
            <person name="Liu X.Y."/>
            <person name="Zhou J.W."/>
            <person name="Li R.Q."/>
            <person name="Yang K.Y."/>
            <person name="Li J."/>
            <person name="Li M."/>
            <person name="Law P.T.W."/>
            <person name="Wu Y.L."/>
            <person name="Cai Z.L."/>
            <person name="Qin H."/>
            <person name="Bao Y."/>
            <person name="Leung R.K.K."/>
            <person name="Ng P.K.S."/>
            <person name="Zou J."/>
            <person name="Zhong X.J."/>
            <person name="Ran P.X."/>
            <person name="Zhong N.S."/>
            <person name="Liu Z.G."/>
            <person name="Tsui S.K.W."/>
        </authorList>
    </citation>
    <scope>NUCLEOTIDE SEQUENCE</scope>
    <source>
        <strain evidence="3">Derf</strain>
        <tissue evidence="3">Whole organism</tissue>
    </source>
</reference>
<dbReference type="InterPro" id="IPR036742">
    <property type="entry name" value="ATP_synth_F1_esu_sf_mt"/>
</dbReference>
<dbReference type="CDD" id="cd12153">
    <property type="entry name" value="F1-ATPase_epsilon"/>
    <property type="match status" value="1"/>
</dbReference>
<accession>A0A922I0A6</accession>
<reference evidence="3" key="2">
    <citation type="journal article" date="2022" name="Res Sq">
        <title>Comparative Genomics Reveals Insights into the Divergent Evolution of Astigmatic Mites and Household Pest Adaptations.</title>
        <authorList>
            <person name="Xiong Q."/>
            <person name="Wan A.T.-Y."/>
            <person name="Liu X.-Y."/>
            <person name="Fung C.S.-H."/>
            <person name="Xiao X."/>
            <person name="Malainual N."/>
            <person name="Hou J."/>
            <person name="Wang L."/>
            <person name="Wang M."/>
            <person name="Yang K."/>
            <person name="Cui Y."/>
            <person name="Leung E."/>
            <person name="Nong W."/>
            <person name="Shin S.-K."/>
            <person name="Au S."/>
            <person name="Jeong K.Y."/>
            <person name="Chew F.T."/>
            <person name="Hui J."/>
            <person name="Leung T.F."/>
            <person name="Tungtrongchitr A."/>
            <person name="Zhong N."/>
            <person name="Liu Z."/>
            <person name="Tsui S."/>
        </authorList>
    </citation>
    <scope>NUCLEOTIDE SEQUENCE</scope>
    <source>
        <strain evidence="3">Derf</strain>
        <tissue evidence="3">Whole organism</tissue>
    </source>
</reference>